<dbReference type="PANTHER" id="PTHR11552">
    <property type="entry name" value="GLUCOSE-METHANOL-CHOLINE GMC OXIDOREDUCTASE"/>
    <property type="match status" value="1"/>
</dbReference>
<name>A0A132ALQ9_SARSC</name>
<dbReference type="OrthoDB" id="269227at2759"/>
<comment type="caution">
    <text evidence="7">The sequence shown here is derived from an EMBL/GenBank/DDBJ whole genome shotgun (WGS) entry which is preliminary data.</text>
</comment>
<dbReference type="PROSITE" id="PS00624">
    <property type="entry name" value="GMC_OXRED_2"/>
    <property type="match status" value="1"/>
</dbReference>
<dbReference type="InterPro" id="IPR012132">
    <property type="entry name" value="GMC_OxRdtase"/>
</dbReference>
<dbReference type="GO" id="GO:0016614">
    <property type="term" value="F:oxidoreductase activity, acting on CH-OH group of donors"/>
    <property type="evidence" value="ECO:0007669"/>
    <property type="project" value="InterPro"/>
</dbReference>
<feature type="domain" description="Glucose-methanol-choline oxidoreductase N-terminal" evidence="6">
    <location>
        <begin position="299"/>
        <end position="313"/>
    </location>
</feature>
<evidence type="ECO:0000259" key="6">
    <source>
        <dbReference type="PROSITE" id="PS00624"/>
    </source>
</evidence>
<protein>
    <submittedName>
        <fullName evidence="7">Glucose dehydrogenase-like protein 4</fullName>
    </submittedName>
</protein>
<evidence type="ECO:0000313" key="8">
    <source>
        <dbReference type="Proteomes" id="UP000616769"/>
    </source>
</evidence>
<dbReference type="AlphaFoldDB" id="A0A132ALQ9"/>
<accession>A0A132ALQ9</accession>
<dbReference type="SUPFAM" id="SSF54373">
    <property type="entry name" value="FAD-linked reductases, C-terminal domain"/>
    <property type="match status" value="1"/>
</dbReference>
<evidence type="ECO:0000256" key="1">
    <source>
        <dbReference type="ARBA" id="ARBA00001974"/>
    </source>
</evidence>
<feature type="binding site" evidence="5">
    <location>
        <position position="262"/>
    </location>
    <ligand>
        <name>FAD</name>
        <dbReference type="ChEBI" id="CHEBI:57692"/>
    </ligand>
</feature>
<dbReference type="PIRSF" id="PIRSF000137">
    <property type="entry name" value="Alcohol_oxidase"/>
    <property type="match status" value="1"/>
</dbReference>
<dbReference type="Pfam" id="PF00732">
    <property type="entry name" value="GMC_oxred_N"/>
    <property type="match status" value="1"/>
</dbReference>
<comment type="similarity">
    <text evidence="2">Belongs to the GMC oxidoreductase family.</text>
</comment>
<dbReference type="Gene3D" id="3.50.50.60">
    <property type="entry name" value="FAD/NAD(P)-binding domain"/>
    <property type="match status" value="2"/>
</dbReference>
<dbReference type="Proteomes" id="UP000616769">
    <property type="component" value="Unassembled WGS sequence"/>
</dbReference>
<dbReference type="EMBL" id="JXLN01018156">
    <property type="protein sequence ID" value="KPM11867.1"/>
    <property type="molecule type" value="Genomic_DNA"/>
</dbReference>
<keyword evidence="3" id="KW-0285">Flavoprotein</keyword>
<dbReference type="InterPro" id="IPR007867">
    <property type="entry name" value="GMC_OxRtase_C"/>
</dbReference>
<keyword evidence="4 5" id="KW-0274">FAD</keyword>
<evidence type="ECO:0000256" key="4">
    <source>
        <dbReference type="ARBA" id="ARBA00022827"/>
    </source>
</evidence>
<proteinExistence type="inferred from homology"/>
<organism evidence="7 8">
    <name type="scientific">Sarcoptes scabiei</name>
    <name type="common">Itch mite</name>
    <name type="synonym">Acarus scabiei</name>
    <dbReference type="NCBI Taxonomy" id="52283"/>
    <lineage>
        <taxon>Eukaryota</taxon>
        <taxon>Metazoa</taxon>
        <taxon>Ecdysozoa</taxon>
        <taxon>Arthropoda</taxon>
        <taxon>Chelicerata</taxon>
        <taxon>Arachnida</taxon>
        <taxon>Acari</taxon>
        <taxon>Acariformes</taxon>
        <taxon>Sarcoptiformes</taxon>
        <taxon>Astigmata</taxon>
        <taxon>Psoroptidia</taxon>
        <taxon>Sarcoptoidea</taxon>
        <taxon>Sarcoptidae</taxon>
        <taxon>Sarcoptinae</taxon>
        <taxon>Sarcoptes</taxon>
    </lineage>
</organism>
<dbReference type="SUPFAM" id="SSF51905">
    <property type="entry name" value="FAD/NAD(P)-binding domain"/>
    <property type="match status" value="1"/>
</dbReference>
<dbReference type="InterPro" id="IPR036188">
    <property type="entry name" value="FAD/NAD-bd_sf"/>
</dbReference>
<dbReference type="VEuPathDB" id="VectorBase:SSCA010524"/>
<evidence type="ECO:0000256" key="5">
    <source>
        <dbReference type="PIRSR" id="PIRSR000137-2"/>
    </source>
</evidence>
<evidence type="ECO:0000256" key="2">
    <source>
        <dbReference type="ARBA" id="ARBA00010790"/>
    </source>
</evidence>
<feature type="binding site" evidence="5">
    <location>
        <position position="441"/>
    </location>
    <ligand>
        <name>substrate</name>
    </ligand>
</feature>
<evidence type="ECO:0000256" key="3">
    <source>
        <dbReference type="ARBA" id="ARBA00022630"/>
    </source>
</evidence>
<dbReference type="Pfam" id="PF05199">
    <property type="entry name" value="GMC_oxred_C"/>
    <property type="match status" value="1"/>
</dbReference>
<comment type="cofactor">
    <cofactor evidence="1 5">
        <name>FAD</name>
        <dbReference type="ChEBI" id="CHEBI:57692"/>
    </cofactor>
</comment>
<dbReference type="PANTHER" id="PTHR11552:SF147">
    <property type="entry name" value="CHOLINE DEHYDROGENASE, MITOCHONDRIAL"/>
    <property type="match status" value="1"/>
</dbReference>
<sequence length="514" mass="57797">MFLNSSLTVMLLTMAHHSLFRQMEHNRIAQQASKSNQTHFDYIIVGGGTAGCVLAHRISSRLNATVLLLEAGGPQSIVTDMIGNTQYLIGGEFDWNYNVQPQRYAGLAYPSFSITRGKVLGGSSTTQWGIYNRGNSRDYDNWSERYGLRELAWNEALNYFERFENNTDRLVSFENDPKNRSNGLVSISTETKPDLLLIKFQQLMNKLGFPNIDLSNGTNQLGTTIAQMFYNDQTAIKSSTATSYLESQSRNNKLTILTRSKVRRILFDENRRAIGVIYSDKNGQRLVQYARREIILSSGPINTPQILMLSGIGPSDHLNEIGIPVLRELPQWQEYWRPYADEGYYLAVDPVLARPRSRGTVRLNPDNIEGPPLIDPNYLANSDDFEALLEVTKFVVKALQNHPLESVSMFPSIPGCTIPCVTEHLCETYLRCHIRKLARSYYNFAGTARMGLESDPQTVVGPNFNVLGFTNLRVIDASLMPEIPNGHIIAPTIMLAEKGSDVIINDALNVRNFE</sequence>
<gene>
    <name evidence="7" type="ORF">QR98_0104440</name>
</gene>
<dbReference type="InterPro" id="IPR000172">
    <property type="entry name" value="GMC_OxRdtase_N"/>
</dbReference>
<reference evidence="7 8" key="1">
    <citation type="journal article" date="2015" name="Parasit. Vectors">
        <title>Draft genome of the scabies mite.</title>
        <authorList>
            <person name="Rider S.D.Jr."/>
            <person name="Morgan M.S."/>
            <person name="Arlian L.G."/>
        </authorList>
    </citation>
    <scope>NUCLEOTIDE SEQUENCE [LARGE SCALE GENOMIC DNA]</scope>
    <source>
        <strain evidence="7">Arlian Lab</strain>
    </source>
</reference>
<dbReference type="GO" id="GO:0050660">
    <property type="term" value="F:flavin adenine dinucleotide binding"/>
    <property type="evidence" value="ECO:0007669"/>
    <property type="project" value="InterPro"/>
</dbReference>
<evidence type="ECO:0000313" key="7">
    <source>
        <dbReference type="EMBL" id="KPM11867.1"/>
    </source>
</evidence>
<feature type="binding site" evidence="5">
    <location>
        <position position="119"/>
    </location>
    <ligand>
        <name>FAD</name>
        <dbReference type="ChEBI" id="CHEBI:57692"/>
    </ligand>
</feature>